<keyword evidence="6" id="KW-0464">Manganese</keyword>
<dbReference type="GO" id="GO:0097723">
    <property type="term" value="P:amoeboid sperm motility"/>
    <property type="evidence" value="ECO:0007669"/>
    <property type="project" value="UniProtKB-ARBA"/>
</dbReference>
<dbReference type="Pfam" id="PF00149">
    <property type="entry name" value="Metallophos"/>
    <property type="match status" value="1"/>
</dbReference>
<dbReference type="PANTHER" id="PTHR11668">
    <property type="entry name" value="SERINE/THREONINE PROTEIN PHOSPHATASE"/>
    <property type="match status" value="1"/>
</dbReference>
<comment type="function">
    <text evidence="9">Probable phosphatase which plays a redundant role with gsp-4 in spermatogenesis by regulating sister chromatid segregation during meiosis. In addition, involved in sperm motility by controlling the dynamic disassembly of major sperm proteins (MSP) in the spermatozoan pseudopodium.</text>
</comment>
<dbReference type="Proteomes" id="UP001497497">
    <property type="component" value="Unassembled WGS sequence"/>
</dbReference>
<keyword evidence="3" id="KW-0479">Metal-binding</keyword>
<organism evidence="13 14">
    <name type="scientific">Lymnaea stagnalis</name>
    <name type="common">Great pond snail</name>
    <name type="synonym">Helix stagnalis</name>
    <dbReference type="NCBI Taxonomy" id="6523"/>
    <lineage>
        <taxon>Eukaryota</taxon>
        <taxon>Metazoa</taxon>
        <taxon>Spiralia</taxon>
        <taxon>Lophotrochozoa</taxon>
        <taxon>Mollusca</taxon>
        <taxon>Gastropoda</taxon>
        <taxon>Heterobranchia</taxon>
        <taxon>Euthyneura</taxon>
        <taxon>Panpulmonata</taxon>
        <taxon>Hygrophila</taxon>
        <taxon>Lymnaeoidea</taxon>
        <taxon>Lymnaeidae</taxon>
        <taxon>Lymnaea</taxon>
    </lineage>
</organism>
<dbReference type="GO" id="GO:0031272">
    <property type="term" value="P:regulation of pseudopodium assembly"/>
    <property type="evidence" value="ECO:0007669"/>
    <property type="project" value="UniProtKB-ARBA"/>
</dbReference>
<protein>
    <recommendedName>
        <fullName evidence="10">Serine/threonine-protein phosphatase</fullName>
        <ecNumber evidence="10">3.1.3.16</ecNumber>
    </recommendedName>
</protein>
<evidence type="ECO:0000256" key="4">
    <source>
        <dbReference type="ARBA" id="ARBA00022801"/>
    </source>
</evidence>
<proteinExistence type="inferred from homology"/>
<evidence type="ECO:0000256" key="9">
    <source>
        <dbReference type="ARBA" id="ARBA00054219"/>
    </source>
</evidence>
<keyword evidence="4 10" id="KW-0378">Hydrolase</keyword>
<feature type="non-terminal residue" evidence="13">
    <location>
        <position position="1"/>
    </location>
</feature>
<sequence>LNSYVFSVKNDRPGKEVKLTHGDIAALLDAVKPILLGQPMLLELEAPVTICGDIHGQYYDLLHLFDIGGHPPETNYLFLGDYVDRGRNSIEVMCLLFAYKVKYELNFFLLRGNHEAKAVNQFYGFLAECKRRYNIALFKKFNEVFNCLPLAAVVDDKIFCCHGGLSPDLKTLSQIRRITRPTDIPDEGLIADLVWADPHPDPNAKGWHFNDMRCASYMFGTDIVEEFLKTNDLQLICRAHDVKQEGYEFFGKRQLVTVFSAPDYGSQNNCGAIMTVSVDLECSFKILKPVSKKSKYRYEGGLRGAPSLELKSSEEVNRDLYDETSDEEAQSENVPLQRRHTISEGVEREKMSFWDHHLRPAARQRSNSASD</sequence>
<evidence type="ECO:0000259" key="12">
    <source>
        <dbReference type="PROSITE" id="PS00125"/>
    </source>
</evidence>
<dbReference type="InterPro" id="IPR050341">
    <property type="entry name" value="PP1_catalytic_subunit"/>
</dbReference>
<gene>
    <name evidence="13" type="ORF">GSLYS_00007575001</name>
</gene>
<evidence type="ECO:0000256" key="5">
    <source>
        <dbReference type="ARBA" id="ARBA00022912"/>
    </source>
</evidence>
<name>A0AAV2HHY2_LYMST</name>
<dbReference type="PROSITE" id="PS00125">
    <property type="entry name" value="SER_THR_PHOSPHATASE"/>
    <property type="match status" value="1"/>
</dbReference>
<dbReference type="GO" id="GO:0007060">
    <property type="term" value="P:male meiosis chromosome segregation"/>
    <property type="evidence" value="ECO:0007669"/>
    <property type="project" value="UniProtKB-ARBA"/>
</dbReference>
<evidence type="ECO:0000256" key="1">
    <source>
        <dbReference type="ARBA" id="ARBA00001936"/>
    </source>
</evidence>
<dbReference type="Gene3D" id="3.60.21.10">
    <property type="match status" value="1"/>
</dbReference>
<keyword evidence="14" id="KW-1185">Reference proteome</keyword>
<dbReference type="AlphaFoldDB" id="A0AAV2HHY2"/>
<dbReference type="SUPFAM" id="SSF56300">
    <property type="entry name" value="Metallo-dependent phosphatases"/>
    <property type="match status" value="1"/>
</dbReference>
<dbReference type="InterPro" id="IPR029052">
    <property type="entry name" value="Metallo-depent_PP-like"/>
</dbReference>
<dbReference type="FunFam" id="3.60.21.10:FF:000026">
    <property type="entry name" value="Serine/threonine-protein phosphatase"/>
    <property type="match status" value="1"/>
</dbReference>
<dbReference type="PRINTS" id="PR00114">
    <property type="entry name" value="STPHPHTASE"/>
</dbReference>
<evidence type="ECO:0000256" key="3">
    <source>
        <dbReference type="ARBA" id="ARBA00022723"/>
    </source>
</evidence>
<dbReference type="GO" id="GO:0046872">
    <property type="term" value="F:metal ion binding"/>
    <property type="evidence" value="ECO:0007669"/>
    <property type="project" value="UniProtKB-KW"/>
</dbReference>
<comment type="catalytic activity">
    <reaction evidence="7">
        <text>O-phospho-L-seryl-[protein] + H2O = L-seryl-[protein] + phosphate</text>
        <dbReference type="Rhea" id="RHEA:20629"/>
        <dbReference type="Rhea" id="RHEA-COMP:9863"/>
        <dbReference type="Rhea" id="RHEA-COMP:11604"/>
        <dbReference type="ChEBI" id="CHEBI:15377"/>
        <dbReference type="ChEBI" id="CHEBI:29999"/>
        <dbReference type="ChEBI" id="CHEBI:43474"/>
        <dbReference type="ChEBI" id="CHEBI:83421"/>
        <dbReference type="EC" id="3.1.3.16"/>
    </reaction>
</comment>
<evidence type="ECO:0000313" key="13">
    <source>
        <dbReference type="EMBL" id="CAL1533615.1"/>
    </source>
</evidence>
<keyword evidence="5" id="KW-0904">Protein phosphatase</keyword>
<dbReference type="EMBL" id="CAXITT010000147">
    <property type="protein sequence ID" value="CAL1533615.1"/>
    <property type="molecule type" value="Genomic_DNA"/>
</dbReference>
<dbReference type="Pfam" id="PF16891">
    <property type="entry name" value="STPPase_N"/>
    <property type="match status" value="1"/>
</dbReference>
<evidence type="ECO:0000256" key="7">
    <source>
        <dbReference type="ARBA" id="ARBA00047761"/>
    </source>
</evidence>
<dbReference type="GO" id="GO:0005737">
    <property type="term" value="C:cytoplasm"/>
    <property type="evidence" value="ECO:0007669"/>
    <property type="project" value="TreeGrafter"/>
</dbReference>
<evidence type="ECO:0000256" key="8">
    <source>
        <dbReference type="ARBA" id="ARBA00048336"/>
    </source>
</evidence>
<dbReference type="EC" id="3.1.3.16" evidence="10"/>
<accession>A0AAV2HHY2</accession>
<dbReference type="GO" id="GO:0031143">
    <property type="term" value="C:pseudopodium"/>
    <property type="evidence" value="ECO:0007669"/>
    <property type="project" value="UniProtKB-ARBA"/>
</dbReference>
<evidence type="ECO:0000256" key="10">
    <source>
        <dbReference type="RuleBase" id="RU004273"/>
    </source>
</evidence>
<comment type="catalytic activity">
    <reaction evidence="8 10">
        <text>O-phospho-L-threonyl-[protein] + H2O = L-threonyl-[protein] + phosphate</text>
        <dbReference type="Rhea" id="RHEA:47004"/>
        <dbReference type="Rhea" id="RHEA-COMP:11060"/>
        <dbReference type="Rhea" id="RHEA-COMP:11605"/>
        <dbReference type="ChEBI" id="CHEBI:15377"/>
        <dbReference type="ChEBI" id="CHEBI:30013"/>
        <dbReference type="ChEBI" id="CHEBI:43474"/>
        <dbReference type="ChEBI" id="CHEBI:61977"/>
        <dbReference type="EC" id="3.1.3.16"/>
    </reaction>
</comment>
<comment type="caution">
    <text evidence="13">The sequence shown here is derived from an EMBL/GenBank/DDBJ whole genome shotgun (WGS) entry which is preliminary data.</text>
</comment>
<feature type="region of interest" description="Disordered" evidence="11">
    <location>
        <begin position="320"/>
        <end position="341"/>
    </location>
</feature>
<dbReference type="GO" id="GO:0004722">
    <property type="term" value="F:protein serine/threonine phosphatase activity"/>
    <property type="evidence" value="ECO:0007669"/>
    <property type="project" value="UniProtKB-EC"/>
</dbReference>
<evidence type="ECO:0000256" key="6">
    <source>
        <dbReference type="ARBA" id="ARBA00023211"/>
    </source>
</evidence>
<evidence type="ECO:0000256" key="11">
    <source>
        <dbReference type="SAM" id="MobiDB-lite"/>
    </source>
</evidence>
<comment type="similarity">
    <text evidence="2 10">Belongs to the PPP phosphatase family.</text>
</comment>
<reference evidence="13 14" key="1">
    <citation type="submission" date="2024-04" db="EMBL/GenBank/DDBJ databases">
        <authorList>
            <consortium name="Genoscope - CEA"/>
            <person name="William W."/>
        </authorList>
    </citation>
    <scope>NUCLEOTIDE SEQUENCE [LARGE SCALE GENOMIC DNA]</scope>
</reference>
<dbReference type="SMART" id="SM00156">
    <property type="entry name" value="PP2Ac"/>
    <property type="match status" value="1"/>
</dbReference>
<dbReference type="InterPro" id="IPR031675">
    <property type="entry name" value="STPPase_N"/>
</dbReference>
<evidence type="ECO:0000256" key="2">
    <source>
        <dbReference type="ARBA" id="ARBA00008294"/>
    </source>
</evidence>
<comment type="cofactor">
    <cofactor evidence="1">
        <name>Mn(2+)</name>
        <dbReference type="ChEBI" id="CHEBI:29035"/>
    </cofactor>
</comment>
<dbReference type="GO" id="GO:0005634">
    <property type="term" value="C:nucleus"/>
    <property type="evidence" value="ECO:0007669"/>
    <property type="project" value="TreeGrafter"/>
</dbReference>
<dbReference type="PANTHER" id="PTHR11668:SF300">
    <property type="entry name" value="SERINE_THREONINE-PROTEIN PHOSPHATASE"/>
    <property type="match status" value="1"/>
</dbReference>
<dbReference type="GO" id="GO:0018991">
    <property type="term" value="P:egg-laying behavior"/>
    <property type="evidence" value="ECO:0007669"/>
    <property type="project" value="UniProtKB-ARBA"/>
</dbReference>
<dbReference type="InterPro" id="IPR006186">
    <property type="entry name" value="Ser/Thr-sp_prot-phosphatase"/>
</dbReference>
<dbReference type="InterPro" id="IPR004843">
    <property type="entry name" value="Calcineurin-like_PHP"/>
</dbReference>
<evidence type="ECO:0000313" key="14">
    <source>
        <dbReference type="Proteomes" id="UP001497497"/>
    </source>
</evidence>
<feature type="domain" description="Serine/threonine specific protein phosphatases" evidence="12">
    <location>
        <begin position="110"/>
        <end position="115"/>
    </location>
</feature>